<organism evidence="1 2">
    <name type="scientific">Elysia crispata</name>
    <name type="common">lettuce slug</name>
    <dbReference type="NCBI Taxonomy" id="231223"/>
    <lineage>
        <taxon>Eukaryota</taxon>
        <taxon>Metazoa</taxon>
        <taxon>Spiralia</taxon>
        <taxon>Lophotrochozoa</taxon>
        <taxon>Mollusca</taxon>
        <taxon>Gastropoda</taxon>
        <taxon>Heterobranchia</taxon>
        <taxon>Euthyneura</taxon>
        <taxon>Panpulmonata</taxon>
        <taxon>Sacoglossa</taxon>
        <taxon>Placobranchoidea</taxon>
        <taxon>Plakobranchidae</taxon>
        <taxon>Elysia</taxon>
    </lineage>
</organism>
<evidence type="ECO:0000313" key="1">
    <source>
        <dbReference type="EMBL" id="KAK3753582.1"/>
    </source>
</evidence>
<protein>
    <submittedName>
        <fullName evidence="1">Uncharacterized protein</fullName>
    </submittedName>
</protein>
<reference evidence="1" key="1">
    <citation type="journal article" date="2023" name="G3 (Bethesda)">
        <title>A reference genome for the long-term kleptoplast-retaining sea slug Elysia crispata morphotype clarki.</title>
        <authorList>
            <person name="Eastman K.E."/>
            <person name="Pendleton A.L."/>
            <person name="Shaikh M.A."/>
            <person name="Suttiyut T."/>
            <person name="Ogas R."/>
            <person name="Tomko P."/>
            <person name="Gavelis G."/>
            <person name="Widhalm J.R."/>
            <person name="Wisecaver J.H."/>
        </authorList>
    </citation>
    <scope>NUCLEOTIDE SEQUENCE</scope>
    <source>
        <strain evidence="1">ECLA1</strain>
    </source>
</reference>
<gene>
    <name evidence="1" type="ORF">RRG08_010001</name>
</gene>
<comment type="caution">
    <text evidence="1">The sequence shown here is derived from an EMBL/GenBank/DDBJ whole genome shotgun (WGS) entry which is preliminary data.</text>
</comment>
<dbReference type="EMBL" id="JAWDGP010005700">
    <property type="protein sequence ID" value="KAK3753582.1"/>
    <property type="molecule type" value="Genomic_DNA"/>
</dbReference>
<keyword evidence="2" id="KW-1185">Reference proteome</keyword>
<proteinExistence type="predicted"/>
<dbReference type="Proteomes" id="UP001283361">
    <property type="component" value="Unassembled WGS sequence"/>
</dbReference>
<sequence length="89" mass="10304">MQPQNIWNLIEEDTLKMTVKLKQWEMEVSHTDKTVKRKALKRGTLGIHATKGKDGGLLIRDIICFCGMDQCQNMADVDEWRSLSQKKEL</sequence>
<name>A0AAE0YQD1_9GAST</name>
<evidence type="ECO:0000313" key="2">
    <source>
        <dbReference type="Proteomes" id="UP001283361"/>
    </source>
</evidence>
<accession>A0AAE0YQD1</accession>
<dbReference type="AlphaFoldDB" id="A0AAE0YQD1"/>